<dbReference type="GO" id="GO:0046872">
    <property type="term" value="F:metal ion binding"/>
    <property type="evidence" value="ECO:0007669"/>
    <property type="project" value="UniProtKB-KW"/>
</dbReference>
<keyword evidence="3" id="KW-0949">S-adenosyl-L-methionine</keyword>
<dbReference type="PANTHER" id="PTHR30352:SF5">
    <property type="entry name" value="PYRUVATE FORMATE-LYASE 1-ACTIVATING ENZYME"/>
    <property type="match status" value="1"/>
</dbReference>
<comment type="cofactor">
    <cofactor evidence="1">
        <name>[4Fe-4S] cluster</name>
        <dbReference type="ChEBI" id="CHEBI:49883"/>
    </cofactor>
</comment>
<dbReference type="EMBL" id="LAZR01060821">
    <property type="protein sequence ID" value="KKK64882.1"/>
    <property type="molecule type" value="Genomic_DNA"/>
</dbReference>
<accession>A0A0F8X712</accession>
<name>A0A0F8X712_9ZZZZ</name>
<reference evidence="8" key="1">
    <citation type="journal article" date="2015" name="Nature">
        <title>Complex archaea that bridge the gap between prokaryotes and eukaryotes.</title>
        <authorList>
            <person name="Spang A."/>
            <person name="Saw J.H."/>
            <person name="Jorgensen S.L."/>
            <person name="Zaremba-Niedzwiedzka K."/>
            <person name="Martijn J."/>
            <person name="Lind A.E."/>
            <person name="van Eijk R."/>
            <person name="Schleper C."/>
            <person name="Guy L."/>
            <person name="Ettema T.J."/>
        </authorList>
    </citation>
    <scope>NUCLEOTIDE SEQUENCE</scope>
</reference>
<dbReference type="AlphaFoldDB" id="A0A0F8X712"/>
<evidence type="ECO:0000259" key="7">
    <source>
        <dbReference type="Pfam" id="PF04055"/>
    </source>
</evidence>
<keyword evidence="6" id="KW-0411">Iron-sulfur</keyword>
<feature type="domain" description="Radical SAM core" evidence="7">
    <location>
        <begin position="85"/>
        <end position="144"/>
    </location>
</feature>
<dbReference type="InterPro" id="IPR007197">
    <property type="entry name" value="rSAM"/>
</dbReference>
<evidence type="ECO:0000313" key="8">
    <source>
        <dbReference type="EMBL" id="KKK64882.1"/>
    </source>
</evidence>
<keyword evidence="4" id="KW-0479">Metal-binding</keyword>
<evidence type="ECO:0000256" key="3">
    <source>
        <dbReference type="ARBA" id="ARBA00022691"/>
    </source>
</evidence>
<evidence type="ECO:0000256" key="5">
    <source>
        <dbReference type="ARBA" id="ARBA00023004"/>
    </source>
</evidence>
<comment type="caution">
    <text evidence="8">The sequence shown here is derived from an EMBL/GenBank/DDBJ whole genome shotgun (WGS) entry which is preliminary data.</text>
</comment>
<evidence type="ECO:0000256" key="2">
    <source>
        <dbReference type="ARBA" id="ARBA00022485"/>
    </source>
</evidence>
<dbReference type="InterPro" id="IPR013785">
    <property type="entry name" value="Aldolase_TIM"/>
</dbReference>
<evidence type="ECO:0000256" key="4">
    <source>
        <dbReference type="ARBA" id="ARBA00022723"/>
    </source>
</evidence>
<organism evidence="8">
    <name type="scientific">marine sediment metagenome</name>
    <dbReference type="NCBI Taxonomy" id="412755"/>
    <lineage>
        <taxon>unclassified sequences</taxon>
        <taxon>metagenomes</taxon>
        <taxon>ecological metagenomes</taxon>
    </lineage>
</organism>
<dbReference type="SFLD" id="SFLDS00029">
    <property type="entry name" value="Radical_SAM"/>
    <property type="match status" value="1"/>
</dbReference>
<dbReference type="GO" id="GO:0051539">
    <property type="term" value="F:4 iron, 4 sulfur cluster binding"/>
    <property type="evidence" value="ECO:0007669"/>
    <property type="project" value="UniProtKB-KW"/>
</dbReference>
<feature type="non-terminal residue" evidence="8">
    <location>
        <position position="147"/>
    </location>
</feature>
<evidence type="ECO:0000256" key="1">
    <source>
        <dbReference type="ARBA" id="ARBA00001966"/>
    </source>
</evidence>
<dbReference type="Gene3D" id="3.20.20.70">
    <property type="entry name" value="Aldolase class I"/>
    <property type="match status" value="1"/>
</dbReference>
<dbReference type="GO" id="GO:0003824">
    <property type="term" value="F:catalytic activity"/>
    <property type="evidence" value="ECO:0007669"/>
    <property type="project" value="InterPro"/>
</dbReference>
<gene>
    <name evidence="8" type="ORF">LCGC14_2979720</name>
</gene>
<evidence type="ECO:0000256" key="6">
    <source>
        <dbReference type="ARBA" id="ARBA00023014"/>
    </source>
</evidence>
<proteinExistence type="predicted"/>
<dbReference type="SUPFAM" id="SSF102114">
    <property type="entry name" value="Radical SAM enzymes"/>
    <property type="match status" value="1"/>
</dbReference>
<dbReference type="PANTHER" id="PTHR30352">
    <property type="entry name" value="PYRUVATE FORMATE-LYASE-ACTIVATING ENZYME"/>
    <property type="match status" value="1"/>
</dbReference>
<dbReference type="InterPro" id="IPR058240">
    <property type="entry name" value="rSAM_sf"/>
</dbReference>
<sequence length="147" mass="16381">MGSDKKREAMLYERLEDRQVRCRLCGHECLIAPDGHGICRVRRNVDGTLISISYDALVSANIDPIEKKPLFHFLPGTMSLSVAAAGCNFRCAFCQNWQISQAPREGRDIGGKAIPPAQLVAIARKHRCASISYTYTEPTVFFELAHD</sequence>
<dbReference type="Pfam" id="PF04055">
    <property type="entry name" value="Radical_SAM"/>
    <property type="match status" value="1"/>
</dbReference>
<dbReference type="InterPro" id="IPR034457">
    <property type="entry name" value="Organic_radical-activating"/>
</dbReference>
<keyword evidence="2" id="KW-0004">4Fe-4S</keyword>
<keyword evidence="5" id="KW-0408">Iron</keyword>
<protein>
    <recommendedName>
        <fullName evidence="7">Radical SAM core domain-containing protein</fullName>
    </recommendedName>
</protein>